<accession>A0ABT0XQ09</accession>
<comment type="caution">
    <text evidence="1">The sequence shown here is derived from an EMBL/GenBank/DDBJ whole genome shotgun (WGS) entry which is preliminary data.</text>
</comment>
<dbReference type="SUPFAM" id="SSF81301">
    <property type="entry name" value="Nucleotidyltransferase"/>
    <property type="match status" value="1"/>
</dbReference>
<dbReference type="InterPro" id="IPR043519">
    <property type="entry name" value="NT_sf"/>
</dbReference>
<dbReference type="EMBL" id="JAMQJY010000008">
    <property type="protein sequence ID" value="MCM2677993.1"/>
    <property type="molecule type" value="Genomic_DNA"/>
</dbReference>
<evidence type="ECO:0000313" key="1">
    <source>
        <dbReference type="EMBL" id="MCM2677993.1"/>
    </source>
</evidence>
<reference evidence="1" key="1">
    <citation type="submission" date="2022-06" db="EMBL/GenBank/DDBJ databases">
        <title>Alkalicoccobacillus porphyridii sp. nov., isolated from a marine red alga, Porphyridium purpureum and reclassification of Shouchella plakortidis and Shouchella gibsonii as Alkalicoccobacillus plakortidis comb. nov. and Alkalicoccobacillus gibsonii comb. nov.</title>
        <authorList>
            <person name="Kim K.H."/>
            <person name="Lee J.K."/>
            <person name="Han D.M."/>
            <person name="Baek J.H."/>
            <person name="Jeon C.O."/>
        </authorList>
    </citation>
    <scope>NUCLEOTIDE SEQUENCE</scope>
    <source>
        <strain evidence="1">DSM 19153</strain>
    </source>
</reference>
<evidence type="ECO:0000313" key="2">
    <source>
        <dbReference type="Proteomes" id="UP001203665"/>
    </source>
</evidence>
<organism evidence="1 2">
    <name type="scientific">Alkalicoccobacillus plakortidis</name>
    <dbReference type="NCBI Taxonomy" id="444060"/>
    <lineage>
        <taxon>Bacteria</taxon>
        <taxon>Bacillati</taxon>
        <taxon>Bacillota</taxon>
        <taxon>Bacilli</taxon>
        <taxon>Bacillales</taxon>
        <taxon>Bacillaceae</taxon>
        <taxon>Alkalicoccobacillus</taxon>
    </lineage>
</organism>
<dbReference type="Pfam" id="PF04229">
    <property type="entry name" value="GrpB"/>
    <property type="match status" value="1"/>
</dbReference>
<keyword evidence="2" id="KW-1185">Reference proteome</keyword>
<dbReference type="Proteomes" id="UP001203665">
    <property type="component" value="Unassembled WGS sequence"/>
</dbReference>
<proteinExistence type="predicted"/>
<dbReference type="Gene3D" id="3.30.460.10">
    <property type="entry name" value="Beta Polymerase, domain 2"/>
    <property type="match status" value="1"/>
</dbReference>
<dbReference type="PANTHER" id="PTHR34822">
    <property type="entry name" value="GRPB DOMAIN PROTEIN (AFU_ORTHOLOGUE AFUA_1G01530)"/>
    <property type="match status" value="1"/>
</dbReference>
<protein>
    <submittedName>
        <fullName evidence="1">GrpB family protein</fullName>
    </submittedName>
</protein>
<gene>
    <name evidence="1" type="ORF">NDM98_22985</name>
</gene>
<dbReference type="RefSeq" id="WP_251611838.1">
    <property type="nucleotide sequence ID" value="NZ_JAMQJY010000008.1"/>
</dbReference>
<dbReference type="PANTHER" id="PTHR34822:SF1">
    <property type="entry name" value="GRPB FAMILY PROTEIN"/>
    <property type="match status" value="1"/>
</dbReference>
<name>A0ABT0XQ09_9BACI</name>
<sequence>MNEHEDRSKWPVWAEETIVIEEPTPEWQIKGEEEKKQLLSLLDPFEIIDIEHIGSTSIPSLQAKPIIDIMTKVKDFSRSDEMVAVLSEHDWNYVPPSLDQREWRKYFVKVHNNKRVAHLHIVQEGSERWDEHLQFRNTLRNNPKLVAEYATLKKRLAHEFAGDREAYTEAKSEFIQKVLKRYV</sequence>
<dbReference type="InterPro" id="IPR007344">
    <property type="entry name" value="GrpB/CoaE"/>
</dbReference>